<protein>
    <submittedName>
        <fullName evidence="2">T9SS type A sorting domain-containing protein</fullName>
    </submittedName>
</protein>
<dbReference type="InterPro" id="IPR026444">
    <property type="entry name" value="Secre_tail"/>
</dbReference>
<keyword evidence="1" id="KW-0732">Signal</keyword>
<accession>A0ABR7IVV7</accession>
<proteinExistence type="predicted"/>
<dbReference type="RefSeq" id="WP_166125424.1">
    <property type="nucleotide sequence ID" value="NZ_JAANOQ010000001.1"/>
</dbReference>
<name>A0ABR7IVV7_9FLAO</name>
<organism evidence="2 3">
    <name type="scientific">Flavobacterium bernardetii</name>
    <dbReference type="NCBI Taxonomy" id="2813823"/>
    <lineage>
        <taxon>Bacteria</taxon>
        <taxon>Pseudomonadati</taxon>
        <taxon>Bacteroidota</taxon>
        <taxon>Flavobacteriia</taxon>
        <taxon>Flavobacteriales</taxon>
        <taxon>Flavobacteriaceae</taxon>
        <taxon>Flavobacterium</taxon>
    </lineage>
</organism>
<sequence length="36" mass="4054">MTVSSKTINLSQLPAATYFIRVVVDGQEFVKQIIKK</sequence>
<evidence type="ECO:0000313" key="2">
    <source>
        <dbReference type="EMBL" id="MBC5833657.1"/>
    </source>
</evidence>
<gene>
    <name evidence="2" type="ORF">H8R27_02040</name>
</gene>
<dbReference type="EMBL" id="JACRUN010000001">
    <property type="protein sequence ID" value="MBC5833657.1"/>
    <property type="molecule type" value="Genomic_DNA"/>
</dbReference>
<keyword evidence="3" id="KW-1185">Reference proteome</keyword>
<dbReference type="Proteomes" id="UP000605990">
    <property type="component" value="Unassembled WGS sequence"/>
</dbReference>
<evidence type="ECO:0000313" key="3">
    <source>
        <dbReference type="Proteomes" id="UP000605990"/>
    </source>
</evidence>
<reference evidence="2 3" key="1">
    <citation type="submission" date="2020-08" db="EMBL/GenBank/DDBJ databases">
        <title>Description of novel Flavobacterium F-408 isolate.</title>
        <authorList>
            <person name="Saticioglu I.B."/>
            <person name="Duman M."/>
            <person name="Altun S."/>
        </authorList>
    </citation>
    <scope>NUCLEOTIDE SEQUENCE [LARGE SCALE GENOMIC DNA]</scope>
    <source>
        <strain evidence="2 3">F-408</strain>
    </source>
</reference>
<evidence type="ECO:0000256" key="1">
    <source>
        <dbReference type="ARBA" id="ARBA00022729"/>
    </source>
</evidence>
<dbReference type="NCBIfam" id="TIGR04183">
    <property type="entry name" value="Por_Secre_tail"/>
    <property type="match status" value="1"/>
</dbReference>
<comment type="caution">
    <text evidence="2">The sequence shown here is derived from an EMBL/GenBank/DDBJ whole genome shotgun (WGS) entry which is preliminary data.</text>
</comment>